<sequence length="159" mass="16988">MTDMLVRLYDLPPAGPVLERLAPAGIVCRRPEAYERSAVLAFVRAHFPGWVDETEVALARSPATCFVAQRGAELLGFACFHATRPNFFGPTGVAEVERGRGIGTALLLLALHAMAAEGYAYAVIGSVGPAAFYERTVGAFAIPGSDPGIYRNRLDRPAP</sequence>
<evidence type="ECO:0000313" key="2">
    <source>
        <dbReference type="EMBL" id="PFG75425.1"/>
    </source>
</evidence>
<keyword evidence="2" id="KW-0808">Transferase</keyword>
<proteinExistence type="predicted"/>
<keyword evidence="3" id="KW-1185">Reference proteome</keyword>
<organism evidence="2 3">
    <name type="scientific">Tepidiforma thermophila (strain KCTC 52669 / CGMCC 1.13589 / G233)</name>
    <dbReference type="NCBI Taxonomy" id="2761530"/>
    <lineage>
        <taxon>Bacteria</taxon>
        <taxon>Bacillati</taxon>
        <taxon>Chloroflexota</taxon>
        <taxon>Tepidiformia</taxon>
        <taxon>Tepidiformales</taxon>
        <taxon>Tepidiformaceae</taxon>
        <taxon>Tepidiforma</taxon>
    </lineage>
</organism>
<dbReference type="RefSeq" id="WP_098504740.1">
    <property type="nucleotide sequence ID" value="NZ_PDJQ01000001.1"/>
</dbReference>
<feature type="domain" description="N-acetyltransferase" evidence="1">
    <location>
        <begin position="26"/>
        <end position="159"/>
    </location>
</feature>
<comment type="caution">
    <text evidence="2">The sequence shown here is derived from an EMBL/GenBank/DDBJ whole genome shotgun (WGS) entry which is preliminary data.</text>
</comment>
<reference evidence="2 3" key="1">
    <citation type="submission" date="2017-09" db="EMBL/GenBank/DDBJ databases">
        <title>Sequencing the genomes of two abundant thermophiles in Great Basin hot springs: Thermocrinis jamiesonii and novel Chloroflexi Thermoflexus hugenholtzii.</title>
        <authorList>
            <person name="Hedlund B."/>
        </authorList>
    </citation>
    <scope>NUCLEOTIDE SEQUENCE [LARGE SCALE GENOMIC DNA]</scope>
    <source>
        <strain evidence="2 3">G233</strain>
    </source>
</reference>
<evidence type="ECO:0000313" key="3">
    <source>
        <dbReference type="Proteomes" id="UP000223071"/>
    </source>
</evidence>
<dbReference type="Pfam" id="PF00583">
    <property type="entry name" value="Acetyltransf_1"/>
    <property type="match status" value="1"/>
</dbReference>
<accession>A0A2A9HK55</accession>
<dbReference type="InterPro" id="IPR000182">
    <property type="entry name" value="GNAT_dom"/>
</dbReference>
<gene>
    <name evidence="2" type="ORF">A9A59_2694</name>
</gene>
<dbReference type="PROSITE" id="PS51186">
    <property type="entry name" value="GNAT"/>
    <property type="match status" value="1"/>
</dbReference>
<dbReference type="InterPro" id="IPR016181">
    <property type="entry name" value="Acyl_CoA_acyltransferase"/>
</dbReference>
<name>A0A2A9HK55_TEPT2</name>
<dbReference type="Proteomes" id="UP000223071">
    <property type="component" value="Unassembled WGS sequence"/>
</dbReference>
<dbReference type="SUPFAM" id="SSF55729">
    <property type="entry name" value="Acyl-CoA N-acyltransferases (Nat)"/>
    <property type="match status" value="1"/>
</dbReference>
<dbReference type="GO" id="GO:0016747">
    <property type="term" value="F:acyltransferase activity, transferring groups other than amino-acyl groups"/>
    <property type="evidence" value="ECO:0007669"/>
    <property type="project" value="InterPro"/>
</dbReference>
<protein>
    <submittedName>
        <fullName evidence="2">Acetyltransferase (GNAT) family protein</fullName>
    </submittedName>
</protein>
<evidence type="ECO:0000259" key="1">
    <source>
        <dbReference type="PROSITE" id="PS51186"/>
    </source>
</evidence>
<dbReference type="Gene3D" id="3.40.630.30">
    <property type="match status" value="1"/>
</dbReference>
<dbReference type="AlphaFoldDB" id="A0A2A9HK55"/>
<dbReference type="EMBL" id="PDJQ01000001">
    <property type="protein sequence ID" value="PFG75425.1"/>
    <property type="molecule type" value="Genomic_DNA"/>
</dbReference>